<feature type="compositionally biased region" description="Acidic residues" evidence="1">
    <location>
        <begin position="78"/>
        <end position="93"/>
    </location>
</feature>
<keyword evidence="2" id="KW-0732">Signal</keyword>
<protein>
    <recommendedName>
        <fullName evidence="5">Lipoprotein</fullName>
    </recommendedName>
</protein>
<dbReference type="RefSeq" id="WP_144302872.1">
    <property type="nucleotide sequence ID" value="NZ_QMIE01000007.1"/>
</dbReference>
<keyword evidence="4" id="KW-1185">Reference proteome</keyword>
<evidence type="ECO:0000313" key="3">
    <source>
        <dbReference type="EMBL" id="TVM17294.1"/>
    </source>
</evidence>
<feature type="signal peptide" evidence="2">
    <location>
        <begin position="1"/>
        <end position="25"/>
    </location>
</feature>
<organism evidence="3 4">
    <name type="scientific">Oceanidesulfovibrio indonesiensis</name>
    <dbReference type="NCBI Taxonomy" id="54767"/>
    <lineage>
        <taxon>Bacteria</taxon>
        <taxon>Pseudomonadati</taxon>
        <taxon>Thermodesulfobacteriota</taxon>
        <taxon>Desulfovibrionia</taxon>
        <taxon>Desulfovibrionales</taxon>
        <taxon>Desulfovibrionaceae</taxon>
        <taxon>Oceanidesulfovibrio</taxon>
    </lineage>
</organism>
<evidence type="ECO:0008006" key="5">
    <source>
        <dbReference type="Google" id="ProtNLM"/>
    </source>
</evidence>
<proteinExistence type="predicted"/>
<reference evidence="3 4" key="1">
    <citation type="submission" date="2018-06" db="EMBL/GenBank/DDBJ databases">
        <title>Complete genome of Desulfovibrio indonesiensis P37SLT.</title>
        <authorList>
            <person name="Crispim J.S."/>
            <person name="Vidigal P.M.P."/>
            <person name="Silva L.C.F."/>
            <person name="Laguardia C.N."/>
            <person name="Araujo L.C."/>
            <person name="Dias R.S."/>
            <person name="Sousa M.P."/>
            <person name="Paula S.O."/>
            <person name="Silva C."/>
        </authorList>
    </citation>
    <scope>NUCLEOTIDE SEQUENCE [LARGE SCALE GENOMIC DNA]</scope>
    <source>
        <strain evidence="3 4">P37SLT</strain>
    </source>
</reference>
<feature type="region of interest" description="Disordered" evidence="1">
    <location>
        <begin position="37"/>
        <end position="93"/>
    </location>
</feature>
<dbReference type="EMBL" id="QMIE01000007">
    <property type="protein sequence ID" value="TVM17294.1"/>
    <property type="molecule type" value="Genomic_DNA"/>
</dbReference>
<evidence type="ECO:0000313" key="4">
    <source>
        <dbReference type="Proteomes" id="UP000448292"/>
    </source>
</evidence>
<sequence length="238" mass="25592">MTKRSNKSKLFHATVCTFAACLLLAANGCALLQGKQQEPVAHEPAVAEKEEVRQEEPKKAAQKPAEKQKAAGQASAESEPESEETAALEQPEFDYEAACTLDESGASRDDSLGMDTRPAVMVQGEGPYPTSGELQLAADAALADGRVVGGIASFDAFPDIPGEDTVGQVFREKGNPGIRIKLFAFHAPGREYHRVIYGYVVEDTVNDKVSGYFDEDLDGVFEKVTLKPVIKPAALFSK</sequence>
<dbReference type="Proteomes" id="UP000448292">
    <property type="component" value="Unassembled WGS sequence"/>
</dbReference>
<evidence type="ECO:0000256" key="2">
    <source>
        <dbReference type="SAM" id="SignalP"/>
    </source>
</evidence>
<gene>
    <name evidence="3" type="ORF">DPQ33_08900</name>
</gene>
<feature type="compositionally biased region" description="Basic and acidic residues" evidence="1">
    <location>
        <begin position="45"/>
        <end position="69"/>
    </location>
</feature>
<comment type="caution">
    <text evidence="3">The sequence shown here is derived from an EMBL/GenBank/DDBJ whole genome shotgun (WGS) entry which is preliminary data.</text>
</comment>
<feature type="chain" id="PRO_5029697569" description="Lipoprotein" evidence="2">
    <location>
        <begin position="26"/>
        <end position="238"/>
    </location>
</feature>
<accession>A0A7M3MEI4</accession>
<name>A0A7M3MEI4_9BACT</name>
<dbReference type="AlphaFoldDB" id="A0A7M3MEI4"/>
<evidence type="ECO:0000256" key="1">
    <source>
        <dbReference type="SAM" id="MobiDB-lite"/>
    </source>
</evidence>
<dbReference type="OrthoDB" id="9890736at2"/>
<dbReference type="PROSITE" id="PS51257">
    <property type="entry name" value="PROKAR_LIPOPROTEIN"/>
    <property type="match status" value="1"/>
</dbReference>